<feature type="domain" description="Malate synthase N-terminal" evidence="14">
    <location>
        <begin position="18"/>
        <end position="75"/>
    </location>
</feature>
<evidence type="ECO:0000259" key="16">
    <source>
        <dbReference type="Pfam" id="PF20659"/>
    </source>
</evidence>
<evidence type="ECO:0000256" key="6">
    <source>
        <dbReference type="ARBA" id="ARBA00022723"/>
    </source>
</evidence>
<dbReference type="SUPFAM" id="SSF51645">
    <property type="entry name" value="Malate synthase G"/>
    <property type="match status" value="1"/>
</dbReference>
<reference evidence="18" key="1">
    <citation type="journal article" date="2019" name="Int. J. Syst. Evol. Microbiol.">
        <title>The Global Catalogue of Microorganisms (GCM) 10K type strain sequencing project: providing services to taxonomists for standard genome sequencing and annotation.</title>
        <authorList>
            <consortium name="The Broad Institute Genomics Platform"/>
            <consortium name="The Broad Institute Genome Sequencing Center for Infectious Disease"/>
            <person name="Wu L."/>
            <person name="Ma J."/>
        </authorList>
    </citation>
    <scope>NUCLEOTIDE SEQUENCE [LARGE SCALE GENOMIC DNA]</scope>
    <source>
        <strain evidence="18">CGMCC 1.10363</strain>
    </source>
</reference>
<dbReference type="Pfam" id="PF01274">
    <property type="entry name" value="MS_TIM-barrel"/>
    <property type="match status" value="1"/>
</dbReference>
<dbReference type="Gene3D" id="3.20.20.360">
    <property type="entry name" value="Malate synthase, domain 3"/>
    <property type="match status" value="2"/>
</dbReference>
<dbReference type="Pfam" id="PF20659">
    <property type="entry name" value="MS_C"/>
    <property type="match status" value="1"/>
</dbReference>
<dbReference type="InterPro" id="IPR001465">
    <property type="entry name" value="Malate_synthase_TIM"/>
</dbReference>
<feature type="domain" description="Malate synthase C-terminal" evidence="16">
    <location>
        <begin position="591"/>
        <end position="708"/>
    </location>
</feature>
<dbReference type="NCBIfam" id="TIGR01345">
    <property type="entry name" value="malate_syn_G"/>
    <property type="match status" value="1"/>
</dbReference>
<comment type="function">
    <text evidence="10">Involved in the glycolate utilization. Catalyzes the condensation and subsequent hydrolysis of acetyl-coenzyme A (acetyl-CoA) and glyoxylate to form malate and CoA.</text>
</comment>
<protein>
    <recommendedName>
        <fullName evidence="10 11">Malate synthase G</fullName>
        <ecNumber evidence="10 11">2.3.3.9</ecNumber>
    </recommendedName>
</protein>
<dbReference type="EC" id="2.3.3.9" evidence="10 11"/>
<feature type="binding site" evidence="10">
    <location>
        <begin position="127"/>
        <end position="128"/>
    </location>
    <ligand>
        <name>acetyl-CoA</name>
        <dbReference type="ChEBI" id="CHEBI:57288"/>
    </ligand>
</feature>
<comment type="caution">
    <text evidence="10">Lacks conserved residue(s) required for the propagation of feature annotation.</text>
</comment>
<evidence type="ECO:0000256" key="8">
    <source>
        <dbReference type="ARBA" id="ARBA00023097"/>
    </source>
</evidence>
<comment type="similarity">
    <text evidence="10 12">Belongs to the malate synthase family. GlcB subfamily.</text>
</comment>
<feature type="binding site" evidence="10">
    <location>
        <begin position="455"/>
        <end position="458"/>
    </location>
    <ligand>
        <name>glyoxylate</name>
        <dbReference type="ChEBI" id="CHEBI:36655"/>
    </ligand>
</feature>
<evidence type="ECO:0000256" key="1">
    <source>
        <dbReference type="ARBA" id="ARBA00001946"/>
    </source>
</evidence>
<dbReference type="NCBIfam" id="NF002825">
    <property type="entry name" value="PRK02999.1"/>
    <property type="match status" value="1"/>
</dbReference>
<keyword evidence="7 10" id="KW-0460">Magnesium</keyword>
<feature type="binding site" evidence="10">
    <location>
        <position position="458"/>
    </location>
    <ligand>
        <name>Mg(2+)</name>
        <dbReference type="ChEBI" id="CHEBI:18420"/>
    </ligand>
</feature>
<proteinExistence type="inferred from homology"/>
<keyword evidence="18" id="KW-1185">Reference proteome</keyword>
<feature type="binding site" evidence="10">
    <location>
        <position position="120"/>
    </location>
    <ligand>
        <name>acetyl-CoA</name>
        <dbReference type="ChEBI" id="CHEBI:57288"/>
    </ligand>
</feature>
<evidence type="ECO:0000313" key="17">
    <source>
        <dbReference type="EMBL" id="MFC4243168.1"/>
    </source>
</evidence>
<dbReference type="Pfam" id="PF20658">
    <property type="entry name" value="MSG_insertion"/>
    <property type="match status" value="1"/>
</dbReference>
<feature type="binding site" evidence="10">
    <location>
        <position position="311"/>
    </location>
    <ligand>
        <name>acetyl-CoA</name>
        <dbReference type="ChEBI" id="CHEBI:57288"/>
    </ligand>
</feature>
<dbReference type="PANTHER" id="PTHR42739:SF1">
    <property type="entry name" value="MALATE SYNTHASE G"/>
    <property type="match status" value="1"/>
</dbReference>
<evidence type="ECO:0000256" key="2">
    <source>
        <dbReference type="ARBA" id="ARBA00022435"/>
    </source>
</evidence>
<evidence type="ECO:0000256" key="3">
    <source>
        <dbReference type="ARBA" id="ARBA00022490"/>
    </source>
</evidence>
<dbReference type="InterPro" id="IPR006253">
    <property type="entry name" value="Malate_synthG"/>
</dbReference>
<feature type="binding site" evidence="10">
    <location>
        <position position="274"/>
    </location>
    <ligand>
        <name>acetyl-CoA</name>
        <dbReference type="ChEBI" id="CHEBI:57288"/>
    </ligand>
</feature>
<evidence type="ECO:0000259" key="15">
    <source>
        <dbReference type="Pfam" id="PF20658"/>
    </source>
</evidence>
<evidence type="ECO:0000259" key="14">
    <source>
        <dbReference type="Pfam" id="PF20656"/>
    </source>
</evidence>
<evidence type="ECO:0000256" key="4">
    <source>
        <dbReference type="ARBA" id="ARBA00022532"/>
    </source>
</evidence>
<feature type="domain" description="Malate synthase G alpha-beta insertion" evidence="15">
    <location>
        <begin position="159"/>
        <end position="232"/>
    </location>
</feature>
<dbReference type="InterPro" id="IPR048356">
    <property type="entry name" value="MS_N"/>
</dbReference>
<dbReference type="InterPro" id="IPR048355">
    <property type="entry name" value="MS_C"/>
</dbReference>
<keyword evidence="4 10" id="KW-0816">Tricarboxylic acid cycle</keyword>
<feature type="active site" description="Proton donor" evidence="10">
    <location>
        <position position="629"/>
    </location>
</feature>
<keyword evidence="17" id="KW-0012">Acyltransferase</keyword>
<comment type="subcellular location">
    <subcellularLocation>
        <location evidence="10 12">Cytoplasm</location>
    </subcellularLocation>
</comment>
<organism evidence="17 18">
    <name type="scientific">Gryllotalpicola reticulitermitis</name>
    <dbReference type="NCBI Taxonomy" id="1184153"/>
    <lineage>
        <taxon>Bacteria</taxon>
        <taxon>Bacillati</taxon>
        <taxon>Actinomycetota</taxon>
        <taxon>Actinomycetes</taxon>
        <taxon>Micrococcales</taxon>
        <taxon>Microbacteriaceae</taxon>
        <taxon>Gryllotalpicola</taxon>
    </lineage>
</organism>
<comment type="caution">
    <text evidence="17">The sequence shown here is derived from an EMBL/GenBank/DDBJ whole genome shotgun (WGS) entry which is preliminary data.</text>
</comment>
<evidence type="ECO:0000313" key="18">
    <source>
        <dbReference type="Proteomes" id="UP001595900"/>
    </source>
</evidence>
<feature type="active site" description="Proton acceptor" evidence="10">
    <location>
        <position position="338"/>
    </location>
</feature>
<feature type="binding site" evidence="10">
    <location>
        <position position="338"/>
    </location>
    <ligand>
        <name>glyoxylate</name>
        <dbReference type="ChEBI" id="CHEBI:36655"/>
    </ligand>
</feature>
<dbReference type="InterPro" id="IPR048357">
    <property type="entry name" value="MSG_insertion"/>
</dbReference>
<comment type="pathway">
    <text evidence="10 12">Carbohydrate metabolism; glyoxylate cycle; (S)-malate from isocitrate: step 2/2.</text>
</comment>
<keyword evidence="2 10" id="KW-0329">Glyoxylate bypass</keyword>
<feature type="binding site" evidence="10">
    <location>
        <position position="430"/>
    </location>
    <ligand>
        <name>Mg(2+)</name>
        <dbReference type="ChEBI" id="CHEBI:18420"/>
    </ligand>
</feature>
<comment type="cofactor">
    <cofactor evidence="1 10">
        <name>Mg(2+)</name>
        <dbReference type="ChEBI" id="CHEBI:18420"/>
    </cofactor>
</comment>
<dbReference type="Pfam" id="PF20656">
    <property type="entry name" value="MS_N"/>
    <property type="match status" value="1"/>
</dbReference>
<dbReference type="HAMAP" id="MF_00641">
    <property type="entry name" value="Malate_synth_G"/>
    <property type="match status" value="1"/>
</dbReference>
<feature type="binding site" evidence="10">
    <location>
        <position position="539"/>
    </location>
    <ligand>
        <name>acetyl-CoA</name>
        <dbReference type="ChEBI" id="CHEBI:57288"/>
    </ligand>
</feature>
<dbReference type="GO" id="GO:0004474">
    <property type="term" value="F:malate synthase activity"/>
    <property type="evidence" value="ECO:0007669"/>
    <property type="project" value="UniProtKB-EC"/>
</dbReference>
<dbReference type="Gene3D" id="1.20.1220.12">
    <property type="entry name" value="Malate synthase, domain III"/>
    <property type="match status" value="1"/>
</dbReference>
<evidence type="ECO:0000256" key="12">
    <source>
        <dbReference type="RuleBase" id="RU003572"/>
    </source>
</evidence>
<evidence type="ECO:0000256" key="9">
    <source>
        <dbReference type="ARBA" id="ARBA00047918"/>
    </source>
</evidence>
<dbReference type="InterPro" id="IPR044856">
    <property type="entry name" value="Malate_synth_C_sf"/>
</dbReference>
<keyword evidence="6 10" id="KW-0479">Metal-binding</keyword>
<keyword evidence="8 10" id="KW-0558">Oxidation</keyword>
<keyword evidence="5 10" id="KW-0808">Transferase</keyword>
<sequence length="726" mass="79054">MTEHERVRTGGLQVDRELYDFVTDEALAATGIDAATFWAGAESILTDLMPRGRELLAERDRLQSELDDWNRAHQGETWDAAAYRAHLDELGYVVPEPENVTVTTTDVDPEIAELAGPQLVVPITNARYSLNAANARWGSLYDAFYGTDALPGAARGGGYDRDRGNQVIAHVRTLLDQFFPLESGSHAAATGYAVHEGTLVVATAGGPTQLRDPGAFVGFRGETTHPESVLLRRNGIHWELRFDAGSPVAADDRAGMSDVQAEAALTTIIDFEDSVAVVDAADKVAAYRNWLGLNRGDLVESFQKGGRTVTRRLAEDRDFTAPDGTALTLPGRSLLFVRNVGHHMMTDAVLDADGNEIGEGILDAIVTALCALPGRDPQNPLRNGRFGSIYIVKPKQHGPAEVAFTVSIFERVEQLLGLPAKTLKLGLMDEERRTSVNLKAAIAQSPDRLVFINTGFLDRSGDEIHTSMEAGPIVRKAELRAQPWMLAYEDQNVDIGLEVGLPGHAQIGKGMWAAPDLMADMLTQKIGHPRAGATTAWVPSPTAATLHSLHYLEVDVRARQQELAGTRRGTLDELLTVPLGDPAQWDDAARREEVDNNVQSLLGYVVRWIDQGIGCSKVPDIHDVALMEDRATLRISSQLLANWLRHGVVTEAELRASLARMAAVVDEQNAGDPLYRPMATDPDASIAFQAACDLVFDGTAQPNGYTEFILHRRRREAKAAQNGIQS</sequence>
<evidence type="ECO:0000256" key="5">
    <source>
        <dbReference type="ARBA" id="ARBA00022679"/>
    </source>
</evidence>
<dbReference type="InterPro" id="IPR011076">
    <property type="entry name" value="Malate_synth_sf"/>
</dbReference>
<dbReference type="InterPro" id="IPR046363">
    <property type="entry name" value="MS_N_TIM-barrel_dom"/>
</dbReference>
<comment type="catalytic activity">
    <reaction evidence="9 10 12">
        <text>glyoxylate + acetyl-CoA + H2O = (S)-malate + CoA + H(+)</text>
        <dbReference type="Rhea" id="RHEA:18181"/>
        <dbReference type="ChEBI" id="CHEBI:15377"/>
        <dbReference type="ChEBI" id="CHEBI:15378"/>
        <dbReference type="ChEBI" id="CHEBI:15589"/>
        <dbReference type="ChEBI" id="CHEBI:36655"/>
        <dbReference type="ChEBI" id="CHEBI:57287"/>
        <dbReference type="ChEBI" id="CHEBI:57288"/>
        <dbReference type="EC" id="2.3.3.9"/>
    </reaction>
</comment>
<feature type="binding site" evidence="10">
    <location>
        <position position="430"/>
    </location>
    <ligand>
        <name>glyoxylate</name>
        <dbReference type="ChEBI" id="CHEBI:36655"/>
    </ligand>
</feature>
<feature type="domain" description="Malate synthase TIM barrel" evidence="13">
    <location>
        <begin position="335"/>
        <end position="576"/>
    </location>
</feature>
<evidence type="ECO:0000256" key="11">
    <source>
        <dbReference type="NCBIfam" id="TIGR01345"/>
    </source>
</evidence>
<name>A0ABV8Q686_9MICO</name>
<evidence type="ECO:0000256" key="10">
    <source>
        <dbReference type="HAMAP-Rule" id="MF_00641"/>
    </source>
</evidence>
<keyword evidence="3 10" id="KW-0963">Cytoplasm</keyword>
<dbReference type="RefSeq" id="WP_390228172.1">
    <property type="nucleotide sequence ID" value="NZ_JBHSCN010000005.1"/>
</dbReference>
<comment type="subunit">
    <text evidence="10">Monomer.</text>
</comment>
<evidence type="ECO:0000259" key="13">
    <source>
        <dbReference type="Pfam" id="PF01274"/>
    </source>
</evidence>
<evidence type="ECO:0000256" key="7">
    <source>
        <dbReference type="ARBA" id="ARBA00022842"/>
    </source>
</evidence>
<gene>
    <name evidence="10" type="primary">glcB</name>
    <name evidence="17" type="ORF">ACFOYW_07265</name>
</gene>
<dbReference type="EMBL" id="JBHSCN010000005">
    <property type="protein sequence ID" value="MFC4243168.1"/>
    <property type="molecule type" value="Genomic_DNA"/>
</dbReference>
<feature type="modified residue" description="Cysteine sulfenic acid (-SOH)" evidence="10">
    <location>
        <position position="615"/>
    </location>
</feature>
<dbReference type="PANTHER" id="PTHR42739">
    <property type="entry name" value="MALATE SYNTHASE G"/>
    <property type="match status" value="1"/>
</dbReference>
<dbReference type="Proteomes" id="UP001595900">
    <property type="component" value="Unassembled WGS sequence"/>
</dbReference>
<accession>A0ABV8Q686</accession>